<dbReference type="Proteomes" id="UP000527355">
    <property type="component" value="Unassembled WGS sequence"/>
</dbReference>
<dbReference type="AlphaFoldDB" id="A0A7J7T6A7"/>
<feature type="domain" description="IF rod" evidence="15">
    <location>
        <begin position="87"/>
        <end position="237"/>
    </location>
</feature>
<dbReference type="PANTHER" id="PTHR45616:SF26">
    <property type="entry name" value="KERATIN, TYPE II CYTOSKELETAL 8"/>
    <property type="match status" value="1"/>
</dbReference>
<dbReference type="VEuPathDB" id="HostDB:GeneID_118651029"/>
<feature type="region of interest" description="Disordered" evidence="14">
    <location>
        <begin position="1"/>
        <end position="36"/>
    </location>
</feature>
<evidence type="ECO:0000256" key="5">
    <source>
        <dbReference type="ARBA" id="ARBA00022744"/>
    </source>
</evidence>
<keyword evidence="17" id="KW-1185">Reference proteome</keyword>
<evidence type="ECO:0000256" key="4">
    <source>
        <dbReference type="ARBA" id="ARBA00022490"/>
    </source>
</evidence>
<evidence type="ECO:0000256" key="2">
    <source>
        <dbReference type="ARBA" id="ARBA00004496"/>
    </source>
</evidence>
<comment type="caution">
    <text evidence="16">The sequence shown here is derived from an EMBL/GenBank/DDBJ whole genome shotgun (WGS) entry which is preliminary data.</text>
</comment>
<dbReference type="PANTHER" id="PTHR45616">
    <property type="entry name" value="GATA-TYPE DOMAIN-CONTAINING PROTEIN"/>
    <property type="match status" value="1"/>
</dbReference>
<accession>A0A7J7T6A7</accession>
<dbReference type="EMBL" id="JABWUV010000017">
    <property type="protein sequence ID" value="KAF6295947.1"/>
    <property type="molecule type" value="Genomic_DNA"/>
</dbReference>
<dbReference type="GO" id="GO:0005654">
    <property type="term" value="C:nucleoplasm"/>
    <property type="evidence" value="ECO:0007669"/>
    <property type="project" value="UniProtKB-SubCell"/>
</dbReference>
<evidence type="ECO:0000256" key="9">
    <source>
        <dbReference type="ARBA" id="ARBA00037766"/>
    </source>
</evidence>
<comment type="function">
    <text evidence="9">Together with KRT19, helps to link the contractile apparatus to dystrophin at the costameres of striated muscle.</text>
</comment>
<organism evidence="16 17">
    <name type="scientific">Myotis myotis</name>
    <name type="common">Greater mouse-eared bat</name>
    <name type="synonym">Vespertilio myotis</name>
    <dbReference type="NCBI Taxonomy" id="51298"/>
    <lineage>
        <taxon>Eukaryota</taxon>
        <taxon>Metazoa</taxon>
        <taxon>Chordata</taxon>
        <taxon>Craniata</taxon>
        <taxon>Vertebrata</taxon>
        <taxon>Euteleostomi</taxon>
        <taxon>Mammalia</taxon>
        <taxon>Eutheria</taxon>
        <taxon>Laurasiatheria</taxon>
        <taxon>Chiroptera</taxon>
        <taxon>Yangochiroptera</taxon>
        <taxon>Vespertilionidae</taxon>
        <taxon>Myotis</taxon>
    </lineage>
</organism>
<sequence>MISTRVTRRPPSPPGPSPAPHARVGPAPTAAFPGGQRLPAGLDANVSLAGGYGRADNVGNLTAVQVNLLRPLKLEVDPNIQAVHHRDKEQIKTLSDKFASFVDKVRSREQQNKILETQRSLLQQQTTRSTMDNMFKSHINKFQRQLDTLAQDKLRLEAEFGNMQGLVEDVKIQTSHTSMVQSMDNNRSLELDGIIAQVKAQDMETPNRSRAEAAIMYQIKYDELQTLAGKHGMTCIA</sequence>
<evidence type="ECO:0000256" key="1">
    <source>
        <dbReference type="ARBA" id="ARBA00004109"/>
    </source>
</evidence>
<evidence type="ECO:0000256" key="7">
    <source>
        <dbReference type="ARBA" id="ARBA00023054"/>
    </source>
</evidence>
<protein>
    <recommendedName>
        <fullName evidence="10">Keratin, type II cytoskeletal 8</fullName>
    </recommendedName>
    <alternativeName>
        <fullName evidence="12">Cytokeratin-8</fullName>
    </alternativeName>
    <alternativeName>
        <fullName evidence="11">Keratin-8</fullName>
    </alternativeName>
</protein>
<keyword evidence="7 13" id="KW-0175">Coiled coil</keyword>
<evidence type="ECO:0000256" key="13">
    <source>
        <dbReference type="SAM" id="Coils"/>
    </source>
</evidence>
<evidence type="ECO:0000256" key="12">
    <source>
        <dbReference type="ARBA" id="ARBA00042964"/>
    </source>
</evidence>
<evidence type="ECO:0000256" key="3">
    <source>
        <dbReference type="ARBA" id="ARBA00004642"/>
    </source>
</evidence>
<gene>
    <name evidence="16" type="ORF">mMyoMyo1_007521</name>
</gene>
<dbReference type="InterPro" id="IPR039008">
    <property type="entry name" value="IF_rod_dom"/>
</dbReference>
<dbReference type="Pfam" id="PF00038">
    <property type="entry name" value="Filament"/>
    <property type="match status" value="1"/>
</dbReference>
<evidence type="ECO:0000256" key="10">
    <source>
        <dbReference type="ARBA" id="ARBA00039429"/>
    </source>
</evidence>
<evidence type="ECO:0000256" key="6">
    <source>
        <dbReference type="ARBA" id="ARBA00022754"/>
    </source>
</evidence>
<evidence type="ECO:0000256" key="14">
    <source>
        <dbReference type="SAM" id="MobiDB-lite"/>
    </source>
</evidence>
<dbReference type="GO" id="GO:0016363">
    <property type="term" value="C:nuclear matrix"/>
    <property type="evidence" value="ECO:0007669"/>
    <property type="project" value="UniProtKB-SubCell"/>
</dbReference>
<keyword evidence="5" id="KW-0416">Keratin</keyword>
<feature type="compositionally biased region" description="Pro residues" evidence="14">
    <location>
        <begin position="10"/>
        <end position="19"/>
    </location>
</feature>
<keyword evidence="4" id="KW-0963">Cytoplasm</keyword>
<comment type="subcellular location">
    <subcellularLocation>
        <location evidence="2">Cytoplasm</location>
    </subcellularLocation>
    <subcellularLocation>
        <location evidence="1">Nucleus matrix</location>
    </subcellularLocation>
    <subcellularLocation>
        <location evidence="3">Nucleus</location>
        <location evidence="3">Nucleoplasm</location>
    </subcellularLocation>
</comment>
<evidence type="ECO:0000313" key="16">
    <source>
        <dbReference type="EMBL" id="KAF6295947.1"/>
    </source>
</evidence>
<reference evidence="16 17" key="1">
    <citation type="journal article" date="2020" name="Nature">
        <title>Six reference-quality genomes reveal evolution of bat adaptations.</title>
        <authorList>
            <person name="Jebb D."/>
            <person name="Huang Z."/>
            <person name="Pippel M."/>
            <person name="Hughes G.M."/>
            <person name="Lavrichenko K."/>
            <person name="Devanna P."/>
            <person name="Winkler S."/>
            <person name="Jermiin L.S."/>
            <person name="Skirmuntt E.C."/>
            <person name="Katzourakis A."/>
            <person name="Burkitt-Gray L."/>
            <person name="Ray D.A."/>
            <person name="Sullivan K.A.M."/>
            <person name="Roscito J.G."/>
            <person name="Kirilenko B.M."/>
            <person name="Davalos L.M."/>
            <person name="Corthals A.P."/>
            <person name="Power M.L."/>
            <person name="Jones G."/>
            <person name="Ransome R.D."/>
            <person name="Dechmann D.K.N."/>
            <person name="Locatelli A.G."/>
            <person name="Puechmaille S.J."/>
            <person name="Fedrigo O."/>
            <person name="Jarvis E.D."/>
            <person name="Hiller M."/>
            <person name="Vernes S.C."/>
            <person name="Myers E.W."/>
            <person name="Teeling E.C."/>
        </authorList>
    </citation>
    <scope>NUCLEOTIDE SEQUENCE [LARGE SCALE GENOMIC DNA]</scope>
    <source>
        <strain evidence="16">MMyoMyo1</strain>
        <tissue evidence="16">Flight muscle</tissue>
    </source>
</reference>
<evidence type="ECO:0000259" key="15">
    <source>
        <dbReference type="PROSITE" id="PS51842"/>
    </source>
</evidence>
<name>A0A7J7T6A7_MYOMY</name>
<feature type="coiled-coil region" evidence="13">
    <location>
        <begin position="105"/>
        <end position="159"/>
    </location>
</feature>
<evidence type="ECO:0000313" key="17">
    <source>
        <dbReference type="Proteomes" id="UP000527355"/>
    </source>
</evidence>
<dbReference type="SUPFAM" id="SSF64593">
    <property type="entry name" value="Intermediate filament protein, coiled coil region"/>
    <property type="match status" value="1"/>
</dbReference>
<evidence type="ECO:0000256" key="8">
    <source>
        <dbReference type="ARBA" id="ARBA00023242"/>
    </source>
</evidence>
<dbReference type="Gene3D" id="1.20.5.1160">
    <property type="entry name" value="Vasodilator-stimulated phosphoprotein"/>
    <property type="match status" value="1"/>
</dbReference>
<evidence type="ECO:0000256" key="11">
    <source>
        <dbReference type="ARBA" id="ARBA00042886"/>
    </source>
</evidence>
<keyword evidence="8" id="KW-0539">Nucleus</keyword>
<dbReference type="GO" id="GO:0005737">
    <property type="term" value="C:cytoplasm"/>
    <property type="evidence" value="ECO:0007669"/>
    <property type="project" value="UniProtKB-SubCell"/>
</dbReference>
<proteinExistence type="predicted"/>
<dbReference type="GO" id="GO:0005882">
    <property type="term" value="C:intermediate filament"/>
    <property type="evidence" value="ECO:0007669"/>
    <property type="project" value="UniProtKB-KW"/>
</dbReference>
<dbReference type="PROSITE" id="PS51842">
    <property type="entry name" value="IF_ROD_2"/>
    <property type="match status" value="1"/>
</dbReference>
<keyword evidence="6" id="KW-0403">Intermediate filament</keyword>